<comment type="caution">
    <text evidence="1">The sequence shown here is derived from an EMBL/GenBank/DDBJ whole genome shotgun (WGS) entry which is preliminary data.</text>
</comment>
<evidence type="ECO:0000313" key="1">
    <source>
        <dbReference type="EMBL" id="MDQ0204945.1"/>
    </source>
</evidence>
<reference evidence="1 2" key="1">
    <citation type="submission" date="2023-07" db="EMBL/GenBank/DDBJ databases">
        <title>Genomic Encyclopedia of Type Strains, Phase IV (KMG-IV): sequencing the most valuable type-strain genomes for metagenomic binning, comparative biology and taxonomic classification.</title>
        <authorList>
            <person name="Goeker M."/>
        </authorList>
    </citation>
    <scope>NUCLEOTIDE SEQUENCE [LARGE SCALE GENOMIC DNA]</scope>
    <source>
        <strain evidence="1 2">DSM 16980</strain>
    </source>
</reference>
<organism evidence="1 2">
    <name type="scientific">Pectinatus haikarae</name>
    <dbReference type="NCBI Taxonomy" id="349096"/>
    <lineage>
        <taxon>Bacteria</taxon>
        <taxon>Bacillati</taxon>
        <taxon>Bacillota</taxon>
        <taxon>Negativicutes</taxon>
        <taxon>Selenomonadales</taxon>
        <taxon>Selenomonadaceae</taxon>
        <taxon>Pectinatus</taxon>
    </lineage>
</organism>
<dbReference type="RefSeq" id="WP_196603394.1">
    <property type="nucleotide sequence ID" value="NZ_CP116940.1"/>
</dbReference>
<dbReference type="EMBL" id="JAUSUE010000024">
    <property type="protein sequence ID" value="MDQ0204945.1"/>
    <property type="molecule type" value="Genomic_DNA"/>
</dbReference>
<name>A0ABT9YBS7_9FIRM</name>
<protein>
    <submittedName>
        <fullName evidence="1">Uncharacterized protein</fullName>
    </submittedName>
</protein>
<evidence type="ECO:0000313" key="2">
    <source>
        <dbReference type="Proteomes" id="UP001239167"/>
    </source>
</evidence>
<gene>
    <name evidence="1" type="ORF">J2S01_002679</name>
</gene>
<dbReference type="Proteomes" id="UP001239167">
    <property type="component" value="Unassembled WGS sequence"/>
</dbReference>
<keyword evidence="2" id="KW-1185">Reference proteome</keyword>
<accession>A0ABT9YBS7</accession>
<sequence length="76" mass="8461">MPTMTEAALKSGTIYGDGINKEYVYMPASEIGMLNPLCIFERFGERFDVSFAEAMNIVHRLSLKPVSHPKFGKSSC</sequence>
<proteinExistence type="predicted"/>